<evidence type="ECO:0000259" key="2">
    <source>
        <dbReference type="Pfam" id="PF17775"/>
    </source>
</evidence>
<keyword evidence="4" id="KW-1185">Reference proteome</keyword>
<comment type="caution">
    <text evidence="3">The sequence shown here is derived from an EMBL/GenBank/DDBJ whole genome shotgun (WGS) entry which is preliminary data.</text>
</comment>
<dbReference type="InterPro" id="IPR048469">
    <property type="entry name" value="YchJ-like_M"/>
</dbReference>
<sequence>MTPPPGASPASPPPLGVCPCGTGEPYATCCSPYHEGRKKPPTAESLMRSRYSAFALGHEDYLLATWHPTTRPTSLDLDPDQRWTHLEVLNRTNGSLFHTEGTVEFRAHYRLHGERDVLHETSHFTKEHNTWLYVSPTTPDRGTSRT</sequence>
<evidence type="ECO:0000313" key="3">
    <source>
        <dbReference type="EMBL" id="MFC5052967.1"/>
    </source>
</evidence>
<dbReference type="Gene3D" id="3.10.450.50">
    <property type="match status" value="1"/>
</dbReference>
<evidence type="ECO:0000256" key="1">
    <source>
        <dbReference type="HAMAP-Rule" id="MF_00612"/>
    </source>
</evidence>
<dbReference type="PANTHER" id="PTHR33747">
    <property type="entry name" value="UPF0225 PROTEIN SCO1677"/>
    <property type="match status" value="1"/>
</dbReference>
<feature type="domain" description="YchJ-like middle NTF2-like" evidence="2">
    <location>
        <begin position="42"/>
        <end position="135"/>
    </location>
</feature>
<organism evidence="3 4">
    <name type="scientific">Saccharothrix xinjiangensis</name>
    <dbReference type="NCBI Taxonomy" id="204798"/>
    <lineage>
        <taxon>Bacteria</taxon>
        <taxon>Bacillati</taxon>
        <taxon>Actinomycetota</taxon>
        <taxon>Actinomycetes</taxon>
        <taxon>Pseudonocardiales</taxon>
        <taxon>Pseudonocardiaceae</taxon>
        <taxon>Saccharothrix</taxon>
    </lineage>
</organism>
<accession>A0ABV9XUQ7</accession>
<gene>
    <name evidence="3" type="ORF">ACFPFM_04255</name>
</gene>
<proteinExistence type="inferred from homology"/>
<dbReference type="InterPro" id="IPR032710">
    <property type="entry name" value="NTF2-like_dom_sf"/>
</dbReference>
<dbReference type="InterPro" id="IPR023006">
    <property type="entry name" value="YchJ-like"/>
</dbReference>
<dbReference type="PANTHER" id="PTHR33747:SF1">
    <property type="entry name" value="ADENYLATE CYCLASE-ASSOCIATED CAP C-TERMINAL DOMAIN-CONTAINING PROTEIN"/>
    <property type="match status" value="1"/>
</dbReference>
<comment type="similarity">
    <text evidence="1">Belongs to the UPF0225 family.</text>
</comment>
<dbReference type="RefSeq" id="WP_344037996.1">
    <property type="nucleotide sequence ID" value="NZ_BAAAKE010000009.1"/>
</dbReference>
<name>A0ABV9XUQ7_9PSEU</name>
<dbReference type="Proteomes" id="UP001595833">
    <property type="component" value="Unassembled WGS sequence"/>
</dbReference>
<evidence type="ECO:0000313" key="4">
    <source>
        <dbReference type="Proteomes" id="UP001595833"/>
    </source>
</evidence>
<dbReference type="SUPFAM" id="SSF54427">
    <property type="entry name" value="NTF2-like"/>
    <property type="match status" value="1"/>
</dbReference>
<protein>
    <recommendedName>
        <fullName evidence="1">UPF0225 protein ACFPFM_04255</fullName>
    </recommendedName>
</protein>
<dbReference type="EMBL" id="JBHSJB010000004">
    <property type="protein sequence ID" value="MFC5052967.1"/>
    <property type="molecule type" value="Genomic_DNA"/>
</dbReference>
<dbReference type="HAMAP" id="MF_00612">
    <property type="entry name" value="UPF0225"/>
    <property type="match status" value="1"/>
</dbReference>
<reference evidence="4" key="1">
    <citation type="journal article" date="2019" name="Int. J. Syst. Evol. Microbiol.">
        <title>The Global Catalogue of Microorganisms (GCM) 10K type strain sequencing project: providing services to taxonomists for standard genome sequencing and annotation.</title>
        <authorList>
            <consortium name="The Broad Institute Genomics Platform"/>
            <consortium name="The Broad Institute Genome Sequencing Center for Infectious Disease"/>
            <person name="Wu L."/>
            <person name="Ma J."/>
        </authorList>
    </citation>
    <scope>NUCLEOTIDE SEQUENCE [LARGE SCALE GENOMIC DNA]</scope>
    <source>
        <strain evidence="4">KCTC 12848</strain>
    </source>
</reference>
<dbReference type="Pfam" id="PF17775">
    <property type="entry name" value="YchJ_M-like"/>
    <property type="match status" value="1"/>
</dbReference>